<evidence type="ECO:0000313" key="1">
    <source>
        <dbReference type="EMBL" id="BAN21831.1"/>
    </source>
</evidence>
<reference evidence="1 2" key="2">
    <citation type="journal article" date="2018" name="Int. J. Syst. Evol. Microbiol.">
        <title>Burkholderia insecticola sp. nov., a gut symbiotic bacterium of the bean bug Riptortus pedestris.</title>
        <authorList>
            <person name="Takeshita K."/>
            <person name="Tamaki H."/>
            <person name="Ohbayashi T."/>
            <person name="Meng X.-Y."/>
            <person name="Sone T."/>
            <person name="Mitani Y."/>
            <person name="Peeters C."/>
            <person name="Kikuchi Y."/>
            <person name="Vandamme P."/>
        </authorList>
    </citation>
    <scope>NUCLEOTIDE SEQUENCE [LARGE SCALE GENOMIC DNA]</scope>
    <source>
        <strain evidence="1">RPE64</strain>
    </source>
</reference>
<gene>
    <name evidence="1" type="ORF">BRPE64_ACDS00770</name>
</gene>
<dbReference type="HOGENOM" id="CLU_3077601_0_0_4"/>
<reference evidence="1 2" key="1">
    <citation type="journal article" date="2013" name="Genome Announc.">
        <title>Complete Genome Sequence of Burkholderia sp. Strain RPE64, Bacterial Symbiont of the Bean Bug Riptortus pedestris.</title>
        <authorList>
            <person name="Shibata T.F."/>
            <person name="Maeda T."/>
            <person name="Nikoh N."/>
            <person name="Yamaguchi K."/>
            <person name="Oshima K."/>
            <person name="Hattori M."/>
            <person name="Nishiyama T."/>
            <person name="Hasebe M."/>
            <person name="Fukatsu T."/>
            <person name="Kikuchi Y."/>
            <person name="Shigenobu S."/>
        </authorList>
    </citation>
    <scope>NUCLEOTIDE SEQUENCE [LARGE SCALE GENOMIC DNA]</scope>
</reference>
<sequence length="52" mass="6132">MDLQLSRGGRLRRQVRKNHDFRSRPIKLANSFLRSIDYQSAWTSVNGRWTGV</sequence>
<dbReference type="KEGG" id="buo:BRPE64_ACDS00770"/>
<dbReference type="Proteomes" id="UP000013966">
    <property type="component" value="Chromosome 1"/>
</dbReference>
<organism evidence="1 2">
    <name type="scientific">Caballeronia insecticola</name>
    <dbReference type="NCBI Taxonomy" id="758793"/>
    <lineage>
        <taxon>Bacteria</taxon>
        <taxon>Pseudomonadati</taxon>
        <taxon>Pseudomonadota</taxon>
        <taxon>Betaproteobacteria</taxon>
        <taxon>Burkholderiales</taxon>
        <taxon>Burkholderiaceae</taxon>
        <taxon>Caballeronia</taxon>
    </lineage>
</organism>
<dbReference type="AlphaFoldDB" id="R4WSI2"/>
<protein>
    <submittedName>
        <fullName evidence="1">Uncharacterized protein</fullName>
    </submittedName>
</protein>
<proteinExistence type="predicted"/>
<accession>R4WSI2</accession>
<keyword evidence="2" id="KW-1185">Reference proteome</keyword>
<dbReference type="EMBL" id="AP013058">
    <property type="protein sequence ID" value="BAN21831.1"/>
    <property type="molecule type" value="Genomic_DNA"/>
</dbReference>
<evidence type="ECO:0000313" key="2">
    <source>
        <dbReference type="Proteomes" id="UP000013966"/>
    </source>
</evidence>
<name>R4WSI2_9BURK</name>
<dbReference type="PATRIC" id="fig|758793.3.peg.79"/>